<dbReference type="PANTHER" id="PTHR43384:SF4">
    <property type="entry name" value="CELLULOSE BIOSYNTHESIS PROTEIN BCSQ-RELATED"/>
    <property type="match status" value="1"/>
</dbReference>
<dbReference type="SUPFAM" id="SSF52540">
    <property type="entry name" value="P-loop containing nucleoside triphosphate hydrolases"/>
    <property type="match status" value="1"/>
</dbReference>
<evidence type="ECO:0000256" key="2">
    <source>
        <dbReference type="ARBA" id="ARBA00022840"/>
    </source>
</evidence>
<dbReference type="InterPro" id="IPR027417">
    <property type="entry name" value="P-loop_NTPase"/>
</dbReference>
<dbReference type="GO" id="GO:0016887">
    <property type="term" value="F:ATP hydrolysis activity"/>
    <property type="evidence" value="ECO:0007669"/>
    <property type="project" value="TreeGrafter"/>
</dbReference>
<dbReference type="EMBL" id="JAASRS010000001">
    <property type="protein sequence ID" value="NIK14263.1"/>
    <property type="molecule type" value="Genomic_DNA"/>
</dbReference>
<dbReference type="InterPro" id="IPR050625">
    <property type="entry name" value="ParA/MinD_ATPase"/>
</dbReference>
<evidence type="ECO:0000313" key="4">
    <source>
        <dbReference type="Proteomes" id="UP000532769"/>
    </source>
</evidence>
<keyword evidence="3" id="KW-0282">Flagellum</keyword>
<dbReference type="InterPro" id="IPR033875">
    <property type="entry name" value="FlhG"/>
</dbReference>
<proteinExistence type="predicted"/>
<dbReference type="GO" id="GO:0005524">
    <property type="term" value="F:ATP binding"/>
    <property type="evidence" value="ECO:0007669"/>
    <property type="project" value="UniProtKB-KW"/>
</dbReference>
<gene>
    <name evidence="3" type="ORF">BDD39_000773</name>
</gene>
<protein>
    <submittedName>
        <fullName evidence="3">Flagellar biosynthesis protein FlhG</fullName>
    </submittedName>
</protein>
<dbReference type="InterPro" id="IPR033756">
    <property type="entry name" value="YlxH/NBP35"/>
</dbReference>
<dbReference type="GO" id="GO:0009898">
    <property type="term" value="C:cytoplasmic side of plasma membrane"/>
    <property type="evidence" value="ECO:0007669"/>
    <property type="project" value="TreeGrafter"/>
</dbReference>
<dbReference type="Pfam" id="PF10609">
    <property type="entry name" value="ParA"/>
    <property type="match status" value="1"/>
</dbReference>
<keyword evidence="3" id="KW-0966">Cell projection</keyword>
<name>A0A846MFK2_9BACL</name>
<dbReference type="Proteomes" id="UP000532769">
    <property type="component" value="Unassembled WGS sequence"/>
</dbReference>
<dbReference type="InterPro" id="IPR025501">
    <property type="entry name" value="MinD_FleN"/>
</dbReference>
<organism evidence="3 4">
    <name type="scientific">Saccharococcus thermophilus</name>
    <dbReference type="NCBI Taxonomy" id="29396"/>
    <lineage>
        <taxon>Bacteria</taxon>
        <taxon>Bacillati</taxon>
        <taxon>Bacillota</taxon>
        <taxon>Bacilli</taxon>
        <taxon>Bacillales</taxon>
        <taxon>Anoxybacillaceae</taxon>
        <taxon>Saccharococcus</taxon>
    </lineage>
</organism>
<evidence type="ECO:0000256" key="1">
    <source>
        <dbReference type="ARBA" id="ARBA00022741"/>
    </source>
</evidence>
<dbReference type="Gene3D" id="3.40.50.300">
    <property type="entry name" value="P-loop containing nucleotide triphosphate hydrolases"/>
    <property type="match status" value="1"/>
</dbReference>
<evidence type="ECO:0000313" key="3">
    <source>
        <dbReference type="EMBL" id="NIK14263.1"/>
    </source>
</evidence>
<dbReference type="PIRSF" id="PIRSF003092">
    <property type="entry name" value="MinD"/>
    <property type="match status" value="1"/>
</dbReference>
<keyword evidence="2" id="KW-0067">ATP-binding</keyword>
<dbReference type="RefSeq" id="WP_166908380.1">
    <property type="nucleotide sequence ID" value="NZ_JAASRS010000001.1"/>
</dbReference>
<keyword evidence="4" id="KW-1185">Reference proteome</keyword>
<dbReference type="PANTHER" id="PTHR43384">
    <property type="entry name" value="SEPTUM SITE-DETERMINING PROTEIN MIND HOMOLOG, CHLOROPLASTIC-RELATED"/>
    <property type="match status" value="1"/>
</dbReference>
<keyword evidence="1" id="KW-0547">Nucleotide-binding</keyword>
<dbReference type="GO" id="GO:0051782">
    <property type="term" value="P:negative regulation of cell division"/>
    <property type="evidence" value="ECO:0007669"/>
    <property type="project" value="TreeGrafter"/>
</dbReference>
<reference evidence="3 4" key="1">
    <citation type="submission" date="2020-03" db="EMBL/GenBank/DDBJ databases">
        <title>Genomic Encyclopedia of Archaeal and Bacterial Type Strains, Phase II (KMG-II): from individual species to whole genera.</title>
        <authorList>
            <person name="Goeker M."/>
        </authorList>
    </citation>
    <scope>NUCLEOTIDE SEQUENCE [LARGE SCALE GENOMIC DNA]</scope>
    <source>
        <strain evidence="3 4">DSM 4749</strain>
    </source>
</reference>
<dbReference type="GO" id="GO:0005829">
    <property type="term" value="C:cytosol"/>
    <property type="evidence" value="ECO:0007669"/>
    <property type="project" value="TreeGrafter"/>
</dbReference>
<dbReference type="CDD" id="cd02038">
    <property type="entry name" value="FlhG-like"/>
    <property type="match status" value="1"/>
</dbReference>
<accession>A0A846MFK2</accession>
<sequence length="290" mass="32966">MRDQAENLRLRLNRQNVPERITKTIAITSGKGGVGKSNLSLNFSIMLSRRGFRVLLLDMDIGMGNIDILLGQSSPLTIIDLFDRRLPLRELIKTGPDNVSFIAGGTGLTNIFTMDEEKVDYFLKELQSLSVQYDYLLFDMGAGISEDRLYLLKAVHEIFVVTTPEPTAITDAYAMMKYVHMQEKEIPLYLIVNRAQTDKEGRETLERLKQVAKQFLHKEVISLGVLPEDRAVTKAVARQIPFLLFDPAAKASRAMHTLVDRYLAAGITGREKHPKPFNFFARLRHFLLER</sequence>
<comment type="caution">
    <text evidence="3">The sequence shown here is derived from an EMBL/GenBank/DDBJ whole genome shotgun (WGS) entry which is preliminary data.</text>
</comment>
<keyword evidence="3" id="KW-0969">Cilium</keyword>
<dbReference type="AlphaFoldDB" id="A0A846MFK2"/>